<comment type="caution">
    <text evidence="1">The sequence shown here is derived from an EMBL/GenBank/DDBJ whole genome shotgun (WGS) entry which is preliminary data.</text>
</comment>
<name>A0ABQ6JVK2_9MICO</name>
<dbReference type="Proteomes" id="UP001157069">
    <property type="component" value="Unassembled WGS sequence"/>
</dbReference>
<keyword evidence="2" id="KW-1185">Reference proteome</keyword>
<accession>A0ABQ6JVK2</accession>
<dbReference type="EMBL" id="BSVA01000001">
    <property type="protein sequence ID" value="GMA91144.1"/>
    <property type="molecule type" value="Genomic_DNA"/>
</dbReference>
<evidence type="ECO:0000313" key="2">
    <source>
        <dbReference type="Proteomes" id="UP001157069"/>
    </source>
</evidence>
<gene>
    <name evidence="1" type="ORF">GCM10025869_16730</name>
</gene>
<reference evidence="2" key="1">
    <citation type="journal article" date="2019" name="Int. J. Syst. Evol. Microbiol.">
        <title>The Global Catalogue of Microorganisms (GCM) 10K type strain sequencing project: providing services to taxonomists for standard genome sequencing and annotation.</title>
        <authorList>
            <consortium name="The Broad Institute Genomics Platform"/>
            <consortium name="The Broad Institute Genome Sequencing Center for Infectious Disease"/>
            <person name="Wu L."/>
            <person name="Ma J."/>
        </authorList>
    </citation>
    <scope>NUCLEOTIDE SEQUENCE [LARGE SCALE GENOMIC DNA]</scope>
    <source>
        <strain evidence="2">NBRC 108755</strain>
    </source>
</reference>
<sequence length="55" mass="5391">MNGFATALADATRLPVRAPAALESVSIARSVEPDQLAAGASGLPVTVGLTLGSKA</sequence>
<protein>
    <submittedName>
        <fullName evidence="1">Uncharacterized protein</fullName>
    </submittedName>
</protein>
<proteinExistence type="predicted"/>
<evidence type="ECO:0000313" key="1">
    <source>
        <dbReference type="EMBL" id="GMA91144.1"/>
    </source>
</evidence>
<organism evidence="1 2">
    <name type="scientific">Homoserinibacter gongjuensis</name>
    <dbReference type="NCBI Taxonomy" id="1162968"/>
    <lineage>
        <taxon>Bacteria</taxon>
        <taxon>Bacillati</taxon>
        <taxon>Actinomycetota</taxon>
        <taxon>Actinomycetes</taxon>
        <taxon>Micrococcales</taxon>
        <taxon>Microbacteriaceae</taxon>
        <taxon>Homoserinibacter</taxon>
    </lineage>
</organism>